<comment type="caution">
    <text evidence="1">The sequence shown here is derived from an EMBL/GenBank/DDBJ whole genome shotgun (WGS) entry which is preliminary data.</text>
</comment>
<dbReference type="InterPro" id="IPR000477">
    <property type="entry name" value="RT_dom"/>
</dbReference>
<dbReference type="AlphaFoldDB" id="A0A6S7GKK9"/>
<sequence>MSRRNLICELENLGVHPAIVRWIKAFLSNREQCVRIENSYSSWKKTNGGLPQGTKLGPLLFAVLVNSLLKDWPGRVKFVDDTTVLIGNNSTMFTQLPTNYRGPNIRLCKRTRNETKSKEKQRYSYYVS</sequence>
<dbReference type="Pfam" id="PF00078">
    <property type="entry name" value="RVT_1"/>
    <property type="match status" value="1"/>
</dbReference>
<proteinExistence type="predicted"/>
<dbReference type="EMBL" id="CACRXK020002060">
    <property type="protein sequence ID" value="CAB3992478.1"/>
    <property type="molecule type" value="Genomic_DNA"/>
</dbReference>
<evidence type="ECO:0000313" key="2">
    <source>
        <dbReference type="Proteomes" id="UP001152795"/>
    </source>
</evidence>
<dbReference type="PANTHER" id="PTHR33332">
    <property type="entry name" value="REVERSE TRANSCRIPTASE DOMAIN-CONTAINING PROTEIN"/>
    <property type="match status" value="1"/>
</dbReference>
<dbReference type="OrthoDB" id="10065625at2759"/>
<gene>
    <name evidence="1" type="ORF">PACLA_8A041348</name>
</gene>
<name>A0A6S7GKK9_PARCT</name>
<organism evidence="1 2">
    <name type="scientific">Paramuricea clavata</name>
    <name type="common">Red gorgonian</name>
    <name type="synonym">Violescent sea-whip</name>
    <dbReference type="NCBI Taxonomy" id="317549"/>
    <lineage>
        <taxon>Eukaryota</taxon>
        <taxon>Metazoa</taxon>
        <taxon>Cnidaria</taxon>
        <taxon>Anthozoa</taxon>
        <taxon>Octocorallia</taxon>
        <taxon>Malacalcyonacea</taxon>
        <taxon>Plexauridae</taxon>
        <taxon>Paramuricea</taxon>
    </lineage>
</organism>
<accession>A0A6S7GKK9</accession>
<reference evidence="1" key="1">
    <citation type="submission" date="2020-04" db="EMBL/GenBank/DDBJ databases">
        <authorList>
            <person name="Alioto T."/>
            <person name="Alioto T."/>
            <person name="Gomez Garrido J."/>
        </authorList>
    </citation>
    <scope>NUCLEOTIDE SEQUENCE</scope>
    <source>
        <strain evidence="1">A484AB</strain>
    </source>
</reference>
<evidence type="ECO:0000313" key="1">
    <source>
        <dbReference type="EMBL" id="CAB3992478.1"/>
    </source>
</evidence>
<protein>
    <submittedName>
        <fullName evidence="1">Uncharacterized protein</fullName>
    </submittedName>
</protein>
<keyword evidence="2" id="KW-1185">Reference proteome</keyword>
<dbReference type="Proteomes" id="UP001152795">
    <property type="component" value="Unassembled WGS sequence"/>
</dbReference>